<protein>
    <recommendedName>
        <fullName evidence="2">SirA family protein</fullName>
    </recommendedName>
</protein>
<evidence type="ECO:0000313" key="1">
    <source>
        <dbReference type="EMBL" id="EJX00301.1"/>
    </source>
</evidence>
<accession>J9CJP8</accession>
<dbReference type="AlphaFoldDB" id="J9CJP8"/>
<gene>
    <name evidence="1" type="ORF">EVA_11594</name>
</gene>
<evidence type="ECO:0008006" key="2">
    <source>
        <dbReference type="Google" id="ProtNLM"/>
    </source>
</evidence>
<proteinExistence type="predicted"/>
<name>J9CJP8_9ZZZZ</name>
<dbReference type="EMBL" id="AMCI01003436">
    <property type="protein sequence ID" value="EJX00301.1"/>
    <property type="molecule type" value="Genomic_DNA"/>
</dbReference>
<organism evidence="1">
    <name type="scientific">gut metagenome</name>
    <dbReference type="NCBI Taxonomy" id="749906"/>
    <lineage>
        <taxon>unclassified sequences</taxon>
        <taxon>metagenomes</taxon>
        <taxon>organismal metagenomes</taxon>
    </lineage>
</organism>
<sequence>MNNKILEKNKYLVKKVSIIDTLRNMPIGEPVRFEAKECGPMSSARSAASRLAQTGEGEWDVTSDDNGVTFIILRKS</sequence>
<comment type="caution">
    <text evidence="1">The sequence shown here is derived from an EMBL/GenBank/DDBJ whole genome shotgun (WGS) entry which is preliminary data.</text>
</comment>
<reference evidence="1" key="1">
    <citation type="journal article" date="2012" name="PLoS ONE">
        <title>Gene sets for utilization of primary and secondary nutrition supplies in the distal gut of endangered iberian lynx.</title>
        <authorList>
            <person name="Alcaide M."/>
            <person name="Messina E."/>
            <person name="Richter M."/>
            <person name="Bargiela R."/>
            <person name="Peplies J."/>
            <person name="Huws S.A."/>
            <person name="Newbold C.J."/>
            <person name="Golyshin P.N."/>
            <person name="Simon M.A."/>
            <person name="Lopez G."/>
            <person name="Yakimov M.M."/>
            <person name="Ferrer M."/>
        </authorList>
    </citation>
    <scope>NUCLEOTIDE SEQUENCE</scope>
</reference>